<dbReference type="SMART" id="SM00046">
    <property type="entry name" value="DAGKc"/>
    <property type="match status" value="1"/>
</dbReference>
<evidence type="ECO:0000256" key="9">
    <source>
        <dbReference type="ARBA" id="ARBA00022777"/>
    </source>
</evidence>
<evidence type="ECO:0000256" key="3">
    <source>
        <dbReference type="ARBA" id="ARBA00012133"/>
    </source>
</evidence>
<dbReference type="NCBIfam" id="TIGR00147">
    <property type="entry name" value="YegS/Rv2252/BmrU family lipid kinase"/>
    <property type="match status" value="1"/>
</dbReference>
<comment type="similarity">
    <text evidence="2">Belongs to the diacylglycerol/lipid kinase family.</text>
</comment>
<evidence type="ECO:0000256" key="4">
    <source>
        <dbReference type="ARBA" id="ARBA00017575"/>
    </source>
</evidence>
<dbReference type="Gene3D" id="2.60.200.40">
    <property type="match status" value="1"/>
</dbReference>
<dbReference type="InterPro" id="IPR001206">
    <property type="entry name" value="Diacylglycerol_kinase_cat_dom"/>
</dbReference>
<comment type="caution">
    <text evidence="16">The sequence shown here is derived from an EMBL/GenBank/DDBJ whole genome shotgun (WGS) entry which is preliminary data.</text>
</comment>
<feature type="domain" description="DAGKc" evidence="15">
    <location>
        <begin position="1"/>
        <end position="132"/>
    </location>
</feature>
<accession>A0A9Q8FP24</accession>
<dbReference type="NCBIfam" id="NF009603">
    <property type="entry name" value="PRK13055.1"/>
    <property type="match status" value="1"/>
</dbReference>
<dbReference type="PANTHER" id="PTHR12358">
    <property type="entry name" value="SPHINGOSINE KINASE"/>
    <property type="match status" value="1"/>
</dbReference>
<keyword evidence="8" id="KW-0547">Nucleotide-binding</keyword>
<dbReference type="GO" id="GO:0046872">
    <property type="term" value="F:metal ion binding"/>
    <property type="evidence" value="ECO:0007669"/>
    <property type="project" value="UniProtKB-KW"/>
</dbReference>
<evidence type="ECO:0000313" key="16">
    <source>
        <dbReference type="EMBL" id="TDM00730.1"/>
    </source>
</evidence>
<evidence type="ECO:0000256" key="5">
    <source>
        <dbReference type="ARBA" id="ARBA00022516"/>
    </source>
</evidence>
<evidence type="ECO:0000256" key="10">
    <source>
        <dbReference type="ARBA" id="ARBA00022840"/>
    </source>
</evidence>
<dbReference type="Gene3D" id="3.40.50.10330">
    <property type="entry name" value="Probable inorganic polyphosphate/atp-NAD kinase, domain 1"/>
    <property type="match status" value="1"/>
</dbReference>
<keyword evidence="5" id="KW-0444">Lipid biosynthesis</keyword>
<evidence type="ECO:0000256" key="12">
    <source>
        <dbReference type="ARBA" id="ARBA00023098"/>
    </source>
</evidence>
<gene>
    <name evidence="16" type="ORF">ERX40_09315</name>
</gene>
<evidence type="ECO:0000256" key="1">
    <source>
        <dbReference type="ARBA" id="ARBA00001946"/>
    </source>
</evidence>
<dbReference type="InterPro" id="IPR005218">
    <property type="entry name" value="Diacylglycerol/lipid_kinase"/>
</dbReference>
<dbReference type="EMBL" id="SCWD01000004">
    <property type="protein sequence ID" value="TDM00730.1"/>
    <property type="molecule type" value="Genomic_DNA"/>
</dbReference>
<reference evidence="16 17" key="1">
    <citation type="submission" date="2019-01" db="EMBL/GenBank/DDBJ databases">
        <title>Draft genome sequences of the type strains of six Macrococcus species.</title>
        <authorList>
            <person name="Mazhar S."/>
            <person name="Altermann E."/>
            <person name="Hill C."/>
            <person name="Mcauliffe O."/>
        </authorList>
    </citation>
    <scope>NUCLEOTIDE SEQUENCE [LARGE SCALE GENOMIC DNA]</scope>
    <source>
        <strain evidence="16 17">ATCC 51828</strain>
    </source>
</reference>
<keyword evidence="14" id="KW-1208">Phospholipid metabolism</keyword>
<dbReference type="Pfam" id="PF00781">
    <property type="entry name" value="DAGK_cat"/>
    <property type="match status" value="1"/>
</dbReference>
<proteinExistence type="inferred from homology"/>
<organism evidence="16 17">
    <name type="scientific">Macrococcus carouselicus</name>
    <dbReference type="NCBI Taxonomy" id="69969"/>
    <lineage>
        <taxon>Bacteria</taxon>
        <taxon>Bacillati</taxon>
        <taxon>Bacillota</taxon>
        <taxon>Bacilli</taxon>
        <taxon>Bacillales</taxon>
        <taxon>Staphylococcaceae</taxon>
        <taxon>Macrococcus</taxon>
    </lineage>
</organism>
<keyword evidence="11" id="KW-0460">Magnesium</keyword>
<dbReference type="GO" id="GO:0005524">
    <property type="term" value="F:ATP binding"/>
    <property type="evidence" value="ECO:0007669"/>
    <property type="project" value="UniProtKB-KW"/>
</dbReference>
<dbReference type="EC" id="2.7.1.107" evidence="3"/>
<dbReference type="Proteomes" id="UP000295280">
    <property type="component" value="Unassembled WGS sequence"/>
</dbReference>
<dbReference type="NCBIfam" id="NF009874">
    <property type="entry name" value="PRK13337.1"/>
    <property type="match status" value="1"/>
</dbReference>
<dbReference type="GO" id="GO:0008654">
    <property type="term" value="P:phospholipid biosynthetic process"/>
    <property type="evidence" value="ECO:0007669"/>
    <property type="project" value="UniProtKB-KW"/>
</dbReference>
<keyword evidence="17" id="KW-1185">Reference proteome</keyword>
<dbReference type="GO" id="GO:0005886">
    <property type="term" value="C:plasma membrane"/>
    <property type="evidence" value="ECO:0007669"/>
    <property type="project" value="TreeGrafter"/>
</dbReference>
<dbReference type="Pfam" id="PF19279">
    <property type="entry name" value="YegS_C"/>
    <property type="match status" value="1"/>
</dbReference>
<name>A0A9Q8FP24_9STAP</name>
<keyword evidence="6" id="KW-0808">Transferase</keyword>
<dbReference type="FunFam" id="3.40.50.10330:FF:000008">
    <property type="entry name" value="Probable lipid kinase YegS"/>
    <property type="match status" value="1"/>
</dbReference>
<dbReference type="AlphaFoldDB" id="A0A9Q8FP24"/>
<keyword evidence="10" id="KW-0067">ATP-binding</keyword>
<keyword evidence="12" id="KW-0443">Lipid metabolism</keyword>
<dbReference type="SUPFAM" id="SSF111331">
    <property type="entry name" value="NAD kinase/diacylglycerol kinase-like"/>
    <property type="match status" value="1"/>
</dbReference>
<evidence type="ECO:0000313" key="17">
    <source>
        <dbReference type="Proteomes" id="UP000295280"/>
    </source>
</evidence>
<evidence type="ECO:0000256" key="13">
    <source>
        <dbReference type="ARBA" id="ARBA00023209"/>
    </source>
</evidence>
<evidence type="ECO:0000256" key="14">
    <source>
        <dbReference type="ARBA" id="ARBA00023264"/>
    </source>
</evidence>
<dbReference type="OrthoDB" id="142078at2"/>
<dbReference type="InterPro" id="IPR050187">
    <property type="entry name" value="Lipid_Phosphate_FormReg"/>
</dbReference>
<evidence type="ECO:0000256" key="2">
    <source>
        <dbReference type="ARBA" id="ARBA00005983"/>
    </source>
</evidence>
<dbReference type="PROSITE" id="PS50146">
    <property type="entry name" value="DAGK"/>
    <property type="match status" value="1"/>
</dbReference>
<evidence type="ECO:0000256" key="6">
    <source>
        <dbReference type="ARBA" id="ARBA00022679"/>
    </source>
</evidence>
<protein>
    <recommendedName>
        <fullName evidence="4">Diacylglycerol kinase</fullName>
        <ecNumber evidence="3">2.7.1.107</ecNumber>
    </recommendedName>
</protein>
<keyword evidence="7" id="KW-0479">Metal-binding</keyword>
<dbReference type="GO" id="GO:0004143">
    <property type="term" value="F:ATP-dependent diacylglycerol kinase activity"/>
    <property type="evidence" value="ECO:0007669"/>
    <property type="project" value="UniProtKB-EC"/>
</dbReference>
<sequence length="320" mass="35206">MKKRARIIYNPTSGRELFKRTLPDVLIKLEQAGYETSAHATTAAGDATLAARAAVNDRFDLLIAAGGDGTLNEVVNGIAELAHRPKIGIIPMGTVNDFGRALMIPKDIMEAVDVIIEGVTVPVDIGRMNSRYFINIAGGGKITSVSYEAPSKLKTMVGPLAYYIKGLEMLPEIKPTDVRIEYDGEVFSGEVMLFLVGLTNSVGGFEKLVPDASINDGHFTLLFLERVNLAEFGHLLTLVSRGEHLNHPKVHYIKARDIKVSSYEKMDLNVDGEFGGVLPAHFSNLASHLEICSPLDTITRSNNIEKMRKIDEQYKMFDKE</sequence>
<keyword evidence="9 16" id="KW-0418">Kinase</keyword>
<dbReference type="InterPro" id="IPR017438">
    <property type="entry name" value="ATP-NAD_kinase_N"/>
</dbReference>
<keyword evidence="13" id="KW-0594">Phospholipid biosynthesis</keyword>
<dbReference type="InterPro" id="IPR016064">
    <property type="entry name" value="NAD/diacylglycerol_kinase_sf"/>
</dbReference>
<dbReference type="PANTHER" id="PTHR12358:SF106">
    <property type="entry name" value="LIPID KINASE YEGS"/>
    <property type="match status" value="1"/>
</dbReference>
<dbReference type="InterPro" id="IPR045540">
    <property type="entry name" value="YegS/DAGK_C"/>
</dbReference>
<evidence type="ECO:0000256" key="8">
    <source>
        <dbReference type="ARBA" id="ARBA00022741"/>
    </source>
</evidence>
<comment type="cofactor">
    <cofactor evidence="1">
        <name>Mg(2+)</name>
        <dbReference type="ChEBI" id="CHEBI:18420"/>
    </cofactor>
</comment>
<evidence type="ECO:0000256" key="7">
    <source>
        <dbReference type="ARBA" id="ARBA00022723"/>
    </source>
</evidence>
<evidence type="ECO:0000259" key="15">
    <source>
        <dbReference type="PROSITE" id="PS50146"/>
    </source>
</evidence>
<dbReference type="RefSeq" id="WP_133418226.1">
    <property type="nucleotide sequence ID" value="NZ_SCWD01000004.1"/>
</dbReference>
<evidence type="ECO:0000256" key="11">
    <source>
        <dbReference type="ARBA" id="ARBA00022842"/>
    </source>
</evidence>